<protein>
    <submittedName>
        <fullName evidence="1">Uncharacterized protein</fullName>
    </submittedName>
</protein>
<dbReference type="KEGG" id="marq:MARGE09_P1671"/>
<dbReference type="InterPro" id="IPR036280">
    <property type="entry name" value="Multihaem_cyt_sf"/>
</dbReference>
<dbReference type="SUPFAM" id="SSF48695">
    <property type="entry name" value="Multiheme cytochromes"/>
    <property type="match status" value="1"/>
</dbReference>
<dbReference type="EMBL" id="AP023086">
    <property type="protein sequence ID" value="BCD97470.1"/>
    <property type="molecule type" value="Genomic_DNA"/>
</dbReference>
<organism evidence="1 2">
    <name type="scientific">Marinagarivorans cellulosilyticus</name>
    <dbReference type="NCBI Taxonomy" id="2721545"/>
    <lineage>
        <taxon>Bacteria</taxon>
        <taxon>Pseudomonadati</taxon>
        <taxon>Pseudomonadota</taxon>
        <taxon>Gammaproteobacteria</taxon>
        <taxon>Cellvibrionales</taxon>
        <taxon>Cellvibrionaceae</taxon>
        <taxon>Marinagarivorans</taxon>
    </lineage>
</organism>
<dbReference type="AlphaFoldDB" id="A0AAN2BK02"/>
<proteinExistence type="predicted"/>
<sequence length="337" mass="37119">MGNDCLHLKRILLMACMALLGLGGCSKIETQKAASEPETLLQYGQMCTDLIGEIPAFNCNDGEVVPITVNGEIPKDYSKVTTCDKPAMLPYADDTFGQCTPYSKVLDLSRGEVQISAFCRREYLREPQSPLYDEVDIILHSVATGDTCWFHAESPEGDSAGFDASRVPPPNEKIPPAGRVSAEQFWWTPQATATKECGSCHDADPFMYSPYIGQVWHKVPTDPWGYYNNYIGSAFNSWPEPQAITTRDNTCNGCHRIGNLNSCDMGIIASAAGRMPIKGANERGNTYPLNHWMPADNFHSEVFWNTVYSNSVDALLSCCADPNQTGCKLTPITGRDF</sequence>
<evidence type="ECO:0000313" key="2">
    <source>
        <dbReference type="Proteomes" id="UP001320119"/>
    </source>
</evidence>
<name>A0AAN2BK02_9GAMM</name>
<reference evidence="1 2" key="1">
    <citation type="journal article" date="2022" name="IScience">
        <title>An ultrasensitive nanofiber-based assay for enzymatic hydrolysis and deep-sea microbial degradation of cellulose.</title>
        <authorList>
            <person name="Tsudome M."/>
            <person name="Tachioka M."/>
            <person name="Miyazaki M."/>
            <person name="Uchimura K."/>
            <person name="Tsuda M."/>
            <person name="Takaki Y."/>
            <person name="Deguchi S."/>
        </authorList>
    </citation>
    <scope>NUCLEOTIDE SEQUENCE [LARGE SCALE GENOMIC DNA]</scope>
    <source>
        <strain evidence="1 2">GE09</strain>
    </source>
</reference>
<dbReference type="Proteomes" id="UP001320119">
    <property type="component" value="Chromosome"/>
</dbReference>
<dbReference type="RefSeq" id="WP_236986939.1">
    <property type="nucleotide sequence ID" value="NZ_AP023086.1"/>
</dbReference>
<evidence type="ECO:0000313" key="1">
    <source>
        <dbReference type="EMBL" id="BCD97470.1"/>
    </source>
</evidence>
<accession>A0AAN2BK02</accession>
<gene>
    <name evidence="1" type="ORF">MARGE09_P1671</name>
</gene>
<keyword evidence="2" id="KW-1185">Reference proteome</keyword>